<dbReference type="InterPro" id="IPR013783">
    <property type="entry name" value="Ig-like_fold"/>
</dbReference>
<feature type="domain" description="Big-1" evidence="4">
    <location>
        <begin position="751"/>
        <end position="854"/>
    </location>
</feature>
<dbReference type="EMBL" id="CP042425">
    <property type="protein sequence ID" value="QEL20027.1"/>
    <property type="molecule type" value="Genomic_DNA"/>
</dbReference>
<dbReference type="InterPro" id="IPR011050">
    <property type="entry name" value="Pectin_lyase_fold/virulence"/>
</dbReference>
<dbReference type="SUPFAM" id="SSF51126">
    <property type="entry name" value="Pectin lyase-like"/>
    <property type="match status" value="1"/>
</dbReference>
<dbReference type="SMART" id="SM00710">
    <property type="entry name" value="PbH1"/>
    <property type="match status" value="6"/>
</dbReference>
<dbReference type="GO" id="GO:0016020">
    <property type="term" value="C:membrane"/>
    <property type="evidence" value="ECO:0007669"/>
    <property type="project" value="InterPro"/>
</dbReference>
<dbReference type="InterPro" id="IPR013517">
    <property type="entry name" value="FG-GAP"/>
</dbReference>
<name>A0A5C1APE5_9BACT</name>
<dbReference type="Gene3D" id="2.60.40.10">
    <property type="entry name" value="Immunoglobulins"/>
    <property type="match status" value="3"/>
</dbReference>
<evidence type="ECO:0000313" key="6">
    <source>
        <dbReference type="Proteomes" id="UP000324974"/>
    </source>
</evidence>
<proteinExistence type="inferred from homology"/>
<reference evidence="6" key="1">
    <citation type="submission" date="2019-08" db="EMBL/GenBank/DDBJ databases">
        <title>Limnoglobus roseus gen. nov., sp. nov., a novel freshwater planctomycete with a giant genome from the family Gemmataceae.</title>
        <authorList>
            <person name="Kulichevskaya I.S."/>
            <person name="Naumoff D.G."/>
            <person name="Miroshnikov K."/>
            <person name="Ivanova A."/>
            <person name="Philippov D.A."/>
            <person name="Hakobyan A."/>
            <person name="Rijpstra I.C."/>
            <person name="Sinninghe Damste J.S."/>
            <person name="Liesack W."/>
            <person name="Dedysh S.N."/>
        </authorList>
    </citation>
    <scope>NUCLEOTIDE SEQUENCE [LARGE SCALE GENOMIC DNA]</scope>
    <source>
        <strain evidence="6">PX52</strain>
    </source>
</reference>
<keyword evidence="6" id="KW-1185">Reference proteome</keyword>
<keyword evidence="2" id="KW-0732">Signal</keyword>
<feature type="compositionally biased region" description="Pro residues" evidence="3">
    <location>
        <begin position="965"/>
        <end position="977"/>
    </location>
</feature>
<dbReference type="SUPFAM" id="SSF49313">
    <property type="entry name" value="Cadherin-like"/>
    <property type="match status" value="1"/>
</dbReference>
<gene>
    <name evidence="5" type="ORF">PX52LOC_07113</name>
</gene>
<dbReference type="GO" id="GO:0005509">
    <property type="term" value="F:calcium ion binding"/>
    <property type="evidence" value="ECO:0007669"/>
    <property type="project" value="InterPro"/>
</dbReference>
<dbReference type="SUPFAM" id="SSF49373">
    <property type="entry name" value="Invasin/intimin cell-adhesion fragments"/>
    <property type="match status" value="2"/>
</dbReference>
<dbReference type="Gene3D" id="2.40.128.340">
    <property type="match status" value="1"/>
</dbReference>
<dbReference type="InterPro" id="IPR003344">
    <property type="entry name" value="Big_1_dom"/>
</dbReference>
<evidence type="ECO:0000256" key="1">
    <source>
        <dbReference type="ARBA" id="ARBA00010116"/>
    </source>
</evidence>
<sequence length="1405" mass="139156">MPARRVASSRRDLKAETRTNKATVGLRGTLEQLDDRLAPAVFTATIDPGTFGANNAPAIAELLGFFATAATNNEPDTINLIPFATYTFSAAADMVDGGNAVPTFVADGGGRNGITINGNGATITRAGGGPNFRFFDLGGTPATTYLTINDLTLTGGSTPAAQNGGAILSSGGSQLIINNSNILNNTAVLNGGGVYLTNGSGAVFNNVTLSGNTAQADGGAVASASTGFVQFNNSRINNNTATTGTGGAVGTAGSFEFNDSTLDSNTGKTGGAFSGTDAVFNRDTITNNKATTTGTGGVSSGNASIRVVGSYVAGNQGQTATSTGGGVQGANVTVINSTIDSNSSAGVGVNTTGGVGGTNVTIQSSTISRNSTTSTGSGGVRAGSLSLTGSIVANNTTFGTTTLREVQVTGAKSSTSGGFNLITVVDGGAKFNLSTGDIASTDPDPTKAVVVTLGTPQANGGPVFTRALPSGSQAINAGPFTPTVATDGRGFSRVVNNRSDIGAFEVQTGNSVGLISGDDQTAQTNQSFATNLQVLVTDPNGTPVPNVIARFQAPTTPNPTASAVFFSQGSVTGVLTNFSGMATVPLAANGVAGDYVVTAGTGSTANGATFNLRNTAFGIRTPASGSFIQIFSGDNQTTTANAQFGNNLVVQILDSQGNGLNNVPVTLTAPTVPNQPSLTFPGGGSTITVNTSTLTIVNPSTGVSSQIAGLISVPVNANTVASATPYLVEASGPNVGTANFNLTNAPAVASKVSIVSGAGQATLTNTAFSSPLSALVTDTFGNPVLANVSVRFAGPASGPGVIFSSQTFTTVVTNANGIAQAQPTANATGGSYFVDATVTGGTQMASFNLSNIFVPPPPPPPPPPANSAPIITDVLNQTIVTGQSGTYAFGAADAETSSNNLVLSANSNNPTLISSLTFGGSGINRTITVNTADGQTGTATITLLVTDEQGATATDTFDVTVTDPTTPPPPPSTPSNTPPVISNIADQTIIAGQSATTPFIVLDGETAAAGLVVTASAANPTLISSVSVTGTGSNRSVSVSAAAGQTGSTTVTVTVTDGDNNQTSDSFVVTVPLTTSPPPPPVATPTVPLVGSPQFAVGSGTGGPQVVRYFNADGSQRFIAPAFPGLTGGVRTATGDFNGDGVADVVIGTGPGSATQVQILNGTDGSVLFVTQPFEAAFTGGVYVAAGDLNGDGVADLVITPDEGGGPRARILSGNGFGVIADFFVIDDPAFRGGARAALGDVNGDGRTDLIASAGPGGGPRIAGYDGTSLGTGSPRKLFNDFFLFEPALRNGAFITVGDINADGFADIIGGGGPGGAPRVLAINGQSLLTNAFVPLANFFAGDTNDRSGVRVAVKNLNNDTSADLVVGSGDGSGSKVTGYLMGGNGPTTFSFDAFPGQLGGVYVG</sequence>
<dbReference type="Proteomes" id="UP000324974">
    <property type="component" value="Chromosome"/>
</dbReference>
<dbReference type="SUPFAM" id="SSF69318">
    <property type="entry name" value="Integrin alpha N-terminal domain"/>
    <property type="match status" value="1"/>
</dbReference>
<dbReference type="KEGG" id="lrs:PX52LOC_07113"/>
<evidence type="ECO:0000256" key="3">
    <source>
        <dbReference type="SAM" id="MobiDB-lite"/>
    </source>
</evidence>
<accession>A0A5C1APE5</accession>
<evidence type="ECO:0000259" key="4">
    <source>
        <dbReference type="PROSITE" id="PS51127"/>
    </source>
</evidence>
<dbReference type="InterPro" id="IPR006626">
    <property type="entry name" value="PbH1"/>
</dbReference>
<dbReference type="InterPro" id="IPR059226">
    <property type="entry name" value="Choice_anch_Q_dom"/>
</dbReference>
<comment type="similarity">
    <text evidence="1">Belongs to the intimin/invasin family.</text>
</comment>
<dbReference type="NCBIfam" id="NF041518">
    <property type="entry name" value="choice_anch_Q"/>
    <property type="match status" value="1"/>
</dbReference>
<evidence type="ECO:0000256" key="2">
    <source>
        <dbReference type="ARBA" id="ARBA00022729"/>
    </source>
</evidence>
<protein>
    <recommendedName>
        <fullName evidence="4">Big-1 domain-containing protein</fullName>
    </recommendedName>
</protein>
<feature type="region of interest" description="Disordered" evidence="3">
    <location>
        <begin position="958"/>
        <end position="977"/>
    </location>
</feature>
<dbReference type="Pfam" id="PF13517">
    <property type="entry name" value="FG-GAP_3"/>
    <property type="match status" value="1"/>
</dbReference>
<dbReference type="InterPro" id="IPR008964">
    <property type="entry name" value="Invasin/intimin_cell_adhesion"/>
</dbReference>
<dbReference type="Gene3D" id="2.130.10.130">
    <property type="entry name" value="Integrin alpha, N-terminal"/>
    <property type="match status" value="1"/>
</dbReference>
<dbReference type="InterPro" id="IPR015919">
    <property type="entry name" value="Cadherin-like_sf"/>
</dbReference>
<dbReference type="OrthoDB" id="227135at2"/>
<dbReference type="InterPro" id="IPR028994">
    <property type="entry name" value="Integrin_alpha_N"/>
</dbReference>
<evidence type="ECO:0000313" key="5">
    <source>
        <dbReference type="EMBL" id="QEL20027.1"/>
    </source>
</evidence>
<organism evidence="5 6">
    <name type="scientific">Limnoglobus roseus</name>
    <dbReference type="NCBI Taxonomy" id="2598579"/>
    <lineage>
        <taxon>Bacteria</taxon>
        <taxon>Pseudomonadati</taxon>
        <taxon>Planctomycetota</taxon>
        <taxon>Planctomycetia</taxon>
        <taxon>Gemmatales</taxon>
        <taxon>Gemmataceae</taxon>
        <taxon>Limnoglobus</taxon>
    </lineage>
</organism>
<dbReference type="PROSITE" id="PS51127">
    <property type="entry name" value="BIG1"/>
    <property type="match status" value="1"/>
</dbReference>